<reference evidence="3" key="1">
    <citation type="submission" date="2016-10" db="EMBL/GenBank/DDBJ databases">
        <authorList>
            <person name="Varghese N."/>
            <person name="Submissions S."/>
        </authorList>
    </citation>
    <scope>NUCLEOTIDE SEQUENCE [LARGE SCALE GENOMIC DNA]</scope>
    <source>
        <strain evidence="3">DSM 45459</strain>
    </source>
</reference>
<dbReference type="Pfam" id="PF13580">
    <property type="entry name" value="SIS_2"/>
    <property type="match status" value="1"/>
</dbReference>
<dbReference type="AlphaFoldDB" id="A0A1H0ZGM1"/>
<name>A0A1H0ZGM1_9ACTN</name>
<dbReference type="SUPFAM" id="SSF53697">
    <property type="entry name" value="SIS domain"/>
    <property type="match status" value="1"/>
</dbReference>
<organism evidence="2 3">
    <name type="scientific">Actinopolyspora saharensis</name>
    <dbReference type="NCBI Taxonomy" id="995062"/>
    <lineage>
        <taxon>Bacteria</taxon>
        <taxon>Bacillati</taxon>
        <taxon>Actinomycetota</taxon>
        <taxon>Actinomycetes</taxon>
        <taxon>Actinopolysporales</taxon>
        <taxon>Actinopolysporaceae</taxon>
        <taxon>Actinopolyspora</taxon>
    </lineage>
</organism>
<accession>A0A1H0ZGM1</accession>
<dbReference type="InterPro" id="IPR050099">
    <property type="entry name" value="SIS_GmhA/DiaA_subfam"/>
</dbReference>
<dbReference type="STRING" id="995062.SAMN04489718_1035"/>
<feature type="domain" description="SIS" evidence="1">
    <location>
        <begin position="30"/>
        <end position="185"/>
    </location>
</feature>
<sequence length="195" mass="20030">MIEQHFTTLAEQARRISAAAPVIESWARRLAEVLEGGGRLLACGNGGSAAEAEHLTGEFVGRFIRDRKPYSAVALHADTAALTAALNDYGEQEVFARGVRAHGRAGDVLVALSTSGRSQDVVAAAKTAQELGVTVWALTGPAPNTLAATCDDAVAVDAASVATVQELHLCLIHALCAAFDEATGVGSPGAEEVVG</sequence>
<dbReference type="GO" id="GO:0097367">
    <property type="term" value="F:carbohydrate derivative binding"/>
    <property type="evidence" value="ECO:0007669"/>
    <property type="project" value="InterPro"/>
</dbReference>
<protein>
    <submittedName>
        <fullName evidence="2">D-sedoheptulose 7-phosphate isomerase</fullName>
    </submittedName>
</protein>
<keyword evidence="3" id="KW-1185">Reference proteome</keyword>
<dbReference type="GO" id="GO:0016853">
    <property type="term" value="F:isomerase activity"/>
    <property type="evidence" value="ECO:0007669"/>
    <property type="project" value="UniProtKB-KW"/>
</dbReference>
<dbReference type="OrthoDB" id="9810929at2"/>
<dbReference type="PANTHER" id="PTHR30390">
    <property type="entry name" value="SEDOHEPTULOSE 7-PHOSPHATE ISOMERASE / DNAA INITIATOR-ASSOCIATING FACTOR FOR REPLICATION INITIATION"/>
    <property type="match status" value="1"/>
</dbReference>
<dbReference type="Proteomes" id="UP000199301">
    <property type="component" value="Unassembled WGS sequence"/>
</dbReference>
<proteinExistence type="predicted"/>
<gene>
    <name evidence="2" type="ORF">SAMN04489718_1035</name>
</gene>
<evidence type="ECO:0000313" key="2">
    <source>
        <dbReference type="EMBL" id="SDQ26598.1"/>
    </source>
</evidence>
<dbReference type="InterPro" id="IPR046348">
    <property type="entry name" value="SIS_dom_sf"/>
</dbReference>
<dbReference type="Gene3D" id="3.40.50.10490">
    <property type="entry name" value="Glucose-6-phosphate isomerase like protein, domain 1"/>
    <property type="match status" value="1"/>
</dbReference>
<dbReference type="RefSeq" id="WP_092521442.1">
    <property type="nucleotide sequence ID" value="NZ_FNKO01000001.1"/>
</dbReference>
<evidence type="ECO:0000259" key="1">
    <source>
        <dbReference type="PROSITE" id="PS51464"/>
    </source>
</evidence>
<dbReference type="CDD" id="cd05006">
    <property type="entry name" value="SIS_GmhA"/>
    <property type="match status" value="1"/>
</dbReference>
<dbReference type="EMBL" id="FNKO01000001">
    <property type="protein sequence ID" value="SDQ26598.1"/>
    <property type="molecule type" value="Genomic_DNA"/>
</dbReference>
<keyword evidence="2" id="KW-0413">Isomerase</keyword>
<dbReference type="InterPro" id="IPR001347">
    <property type="entry name" value="SIS_dom"/>
</dbReference>
<dbReference type="PROSITE" id="PS51464">
    <property type="entry name" value="SIS"/>
    <property type="match status" value="1"/>
</dbReference>
<dbReference type="GO" id="GO:1901135">
    <property type="term" value="P:carbohydrate derivative metabolic process"/>
    <property type="evidence" value="ECO:0007669"/>
    <property type="project" value="InterPro"/>
</dbReference>
<evidence type="ECO:0000313" key="3">
    <source>
        <dbReference type="Proteomes" id="UP000199301"/>
    </source>
</evidence>
<dbReference type="PANTHER" id="PTHR30390:SF6">
    <property type="entry name" value="DNAA INITIATOR-ASSOCIATING PROTEIN DIAA"/>
    <property type="match status" value="1"/>
</dbReference>
<dbReference type="InterPro" id="IPR035461">
    <property type="entry name" value="GmhA/DiaA"/>
</dbReference>